<evidence type="ECO:0000313" key="4">
    <source>
        <dbReference type="Proteomes" id="UP000008974"/>
    </source>
</evidence>
<sequence>MNLKAAKQLLKNIQEKDALDSCNNFLTAKSQLEYTEAAKTYKEYLAMDYRSLDKQAIDLILTLGVQEPDKETDLTADLVLKNLAKLSKEERALQAELVSLLGEYKTSMTEQKLAMLLQIKDKPSNVFYPSRALSGAEYHAYDMSLLKVSCEAEGLISMISESSSKIVLCPATFSKVLYINLNDRNAAQPKISPSSYQYAAFVRPFGAYLARKSVITNIQGLKMAYSAVKRVFNMWVDPVKKIPLPVKSKVPEQLSSIQGAIQSVDAYLSLIGTIGLRFSHLKATLHDTAELLQVTEQADEQLQHNFDTYLDRALELYERSKAHANSMSSTSDQLDNVENTGPGPKDTGARDTTVILKLAKDVKKAKQIAQFRAQKEAVLDTQNRIVSMSDRLQQGAMHDMASYRAGIIELRQKLLEQEKKRHAELLLQYENEERKRKEAAEADAAAVRPHAERNKERILAPTETLLRKQAANRARAQLLANEGTSRLFQTDLAIDGELVTMVGKSGIVKDNQENAISTIASELMAQYGILGTQYARDALAELRNQELAARFHHYSIRDNVASLFGN</sequence>
<gene>
    <name evidence="3" type="ORF">GLP15_4896</name>
</gene>
<dbReference type="AlphaFoldDB" id="E1F9R9"/>
<organism evidence="3 4">
    <name type="scientific">Giardia intestinalis (strain P15)</name>
    <name type="common">Giardia lamblia</name>
    <dbReference type="NCBI Taxonomy" id="658858"/>
    <lineage>
        <taxon>Eukaryota</taxon>
        <taxon>Metamonada</taxon>
        <taxon>Diplomonadida</taxon>
        <taxon>Hexamitidae</taxon>
        <taxon>Giardiinae</taxon>
        <taxon>Giardia</taxon>
    </lineage>
</organism>
<evidence type="ECO:0000256" key="2">
    <source>
        <dbReference type="SAM" id="MobiDB-lite"/>
    </source>
</evidence>
<feature type="coiled-coil region" evidence="1">
    <location>
        <begin position="412"/>
        <end position="442"/>
    </location>
</feature>
<feature type="coiled-coil region" evidence="1">
    <location>
        <begin position="76"/>
        <end position="103"/>
    </location>
</feature>
<protein>
    <submittedName>
        <fullName evidence="3">Uncharacterized protein</fullName>
    </submittedName>
</protein>
<dbReference type="OMA" id="GAEYHAY"/>
<accession>E1F9R9</accession>
<dbReference type="Proteomes" id="UP000008974">
    <property type="component" value="Unassembled WGS sequence"/>
</dbReference>
<feature type="region of interest" description="Disordered" evidence="2">
    <location>
        <begin position="325"/>
        <end position="351"/>
    </location>
</feature>
<evidence type="ECO:0000256" key="1">
    <source>
        <dbReference type="SAM" id="Coils"/>
    </source>
</evidence>
<name>E1F9R9_GIAIA</name>
<proteinExistence type="predicted"/>
<dbReference type="OrthoDB" id="10257585at2759"/>
<dbReference type="EMBL" id="ACVC01000769">
    <property type="protein sequence ID" value="EFO60781.1"/>
    <property type="molecule type" value="Genomic_DNA"/>
</dbReference>
<dbReference type="VEuPathDB" id="GiardiaDB:GLP15_4896"/>
<comment type="caution">
    <text evidence="3">The sequence shown here is derived from an EMBL/GenBank/DDBJ whole genome shotgun (WGS) entry which is preliminary data.</text>
</comment>
<evidence type="ECO:0000313" key="3">
    <source>
        <dbReference type="EMBL" id="EFO60781.1"/>
    </source>
</evidence>
<keyword evidence="1" id="KW-0175">Coiled coil</keyword>
<reference evidence="3 4" key="1">
    <citation type="journal article" date="2010" name="BMC Genomics">
        <title>Genome analysis and comparative genomics of a Giardia intestinalis assemblage E isolate.</title>
        <authorList>
            <person name="Jerlstrom-Hultqvist J."/>
            <person name="Franzen O."/>
            <person name="Ankarklev J."/>
            <person name="Xu F."/>
            <person name="Nohynkova E."/>
            <person name="Andersson J.O."/>
            <person name="Svard S.G."/>
            <person name="Andersson B."/>
        </authorList>
    </citation>
    <scope>NUCLEOTIDE SEQUENCE [LARGE SCALE GENOMIC DNA]</scope>
    <source>
        <strain evidence="3 4">P15</strain>
    </source>
</reference>
<feature type="compositionally biased region" description="Polar residues" evidence="2">
    <location>
        <begin position="325"/>
        <end position="339"/>
    </location>
</feature>